<evidence type="ECO:0000313" key="3">
    <source>
        <dbReference type="Proteomes" id="UP000265520"/>
    </source>
</evidence>
<comment type="caution">
    <text evidence="2">The sequence shown here is derived from an EMBL/GenBank/DDBJ whole genome shotgun (WGS) entry which is preliminary data.</text>
</comment>
<evidence type="ECO:0000313" key="2">
    <source>
        <dbReference type="EMBL" id="MCH82263.1"/>
    </source>
</evidence>
<gene>
    <name evidence="2" type="ORF">A2U01_0003064</name>
</gene>
<accession>A0A392M5B0</accession>
<evidence type="ECO:0000256" key="1">
    <source>
        <dbReference type="SAM" id="Coils"/>
    </source>
</evidence>
<feature type="coiled-coil region" evidence="1">
    <location>
        <begin position="39"/>
        <end position="87"/>
    </location>
</feature>
<dbReference type="EMBL" id="LXQA010003426">
    <property type="protein sequence ID" value="MCH82263.1"/>
    <property type="molecule type" value="Genomic_DNA"/>
</dbReference>
<organism evidence="2 3">
    <name type="scientific">Trifolium medium</name>
    <dbReference type="NCBI Taxonomy" id="97028"/>
    <lineage>
        <taxon>Eukaryota</taxon>
        <taxon>Viridiplantae</taxon>
        <taxon>Streptophyta</taxon>
        <taxon>Embryophyta</taxon>
        <taxon>Tracheophyta</taxon>
        <taxon>Spermatophyta</taxon>
        <taxon>Magnoliopsida</taxon>
        <taxon>eudicotyledons</taxon>
        <taxon>Gunneridae</taxon>
        <taxon>Pentapetalae</taxon>
        <taxon>rosids</taxon>
        <taxon>fabids</taxon>
        <taxon>Fabales</taxon>
        <taxon>Fabaceae</taxon>
        <taxon>Papilionoideae</taxon>
        <taxon>50 kb inversion clade</taxon>
        <taxon>NPAAA clade</taxon>
        <taxon>Hologalegina</taxon>
        <taxon>IRL clade</taxon>
        <taxon>Trifolieae</taxon>
        <taxon>Trifolium</taxon>
    </lineage>
</organism>
<keyword evidence="3" id="KW-1185">Reference proteome</keyword>
<dbReference type="AlphaFoldDB" id="A0A392M5B0"/>
<proteinExistence type="predicted"/>
<protein>
    <submittedName>
        <fullName evidence="2">Uncharacterized protein</fullName>
    </submittedName>
</protein>
<name>A0A392M5B0_9FABA</name>
<reference evidence="2 3" key="1">
    <citation type="journal article" date="2018" name="Front. Plant Sci.">
        <title>Red Clover (Trifolium pratense) and Zigzag Clover (T. medium) - A Picture of Genomic Similarities and Differences.</title>
        <authorList>
            <person name="Dluhosova J."/>
            <person name="Istvanek J."/>
            <person name="Nedelnik J."/>
            <person name="Repkova J."/>
        </authorList>
    </citation>
    <scope>NUCLEOTIDE SEQUENCE [LARGE SCALE GENOMIC DNA]</scope>
    <source>
        <strain evidence="3">cv. 10/8</strain>
        <tissue evidence="2">Leaf</tissue>
    </source>
</reference>
<dbReference type="Proteomes" id="UP000265520">
    <property type="component" value="Unassembled WGS sequence"/>
</dbReference>
<sequence>MKHVGMASTSIDDIMNELSKLPEPNEIRTKRSVSRRFGKLKEKVEKERSLKKIEELEKELAGLKASRQEANRKLGVIENRNMEATNMVELNKEVAFEINQVDEDINNFVKESLTALDKRLTHVTQRYFKEEVLSMESSSNHP</sequence>
<keyword evidence="1" id="KW-0175">Coiled coil</keyword>